<dbReference type="AlphaFoldDB" id="A0AAN0WCC8"/>
<gene>
    <name evidence="1" type="ORF">SB48_HM08orf03402</name>
</gene>
<evidence type="ECO:0000313" key="2">
    <source>
        <dbReference type="Proteomes" id="UP000032024"/>
    </source>
</evidence>
<dbReference type="Proteomes" id="UP000032024">
    <property type="component" value="Chromosome"/>
</dbReference>
<dbReference type="EMBL" id="CP010525">
    <property type="protein sequence ID" value="AJO22949.1"/>
    <property type="molecule type" value="Genomic_DNA"/>
</dbReference>
<proteinExistence type="predicted"/>
<name>A0AAN0WCC8_HEYCO</name>
<reference evidence="2" key="1">
    <citation type="submission" date="2015-01" db="EMBL/GenBank/DDBJ databases">
        <title>Comparative genome analysis of Bacillus coagulans HM-08, Clostridium butyricum HM-68, Bacillus subtilis HM-66 and Bacillus paralicheniformis BL-09.</title>
        <authorList>
            <person name="Zhang H."/>
        </authorList>
    </citation>
    <scope>NUCLEOTIDE SEQUENCE [LARGE SCALE GENOMIC DNA]</scope>
    <source>
        <strain evidence="2">HM-08</strain>
    </source>
</reference>
<protein>
    <submittedName>
        <fullName evidence="1">Uncharacterized protein</fullName>
    </submittedName>
</protein>
<organism evidence="1 2">
    <name type="scientific">Heyndrickxia coagulans</name>
    <name type="common">Weizmannia coagulans</name>
    <dbReference type="NCBI Taxonomy" id="1398"/>
    <lineage>
        <taxon>Bacteria</taxon>
        <taxon>Bacillati</taxon>
        <taxon>Bacillota</taxon>
        <taxon>Bacilli</taxon>
        <taxon>Bacillales</taxon>
        <taxon>Bacillaceae</taxon>
        <taxon>Heyndrickxia</taxon>
    </lineage>
</organism>
<keyword evidence="2" id="KW-1185">Reference proteome</keyword>
<sequence length="73" mass="8602">MQQQAACRTCLPSPGKPGAKFCVIKKERGANVAQKRWYREKQGLFVLFTGTERPFCFTFFRRREKPWRKTESS</sequence>
<accession>A0AAN0WCC8</accession>
<evidence type="ECO:0000313" key="1">
    <source>
        <dbReference type="EMBL" id="AJO22949.1"/>
    </source>
</evidence>